<protein>
    <submittedName>
        <fullName evidence="2">Uncharacterized protein</fullName>
    </submittedName>
</protein>
<dbReference type="EMBL" id="KI659956">
    <property type="protein sequence ID" value="ETN78342.1"/>
    <property type="molecule type" value="Genomic_DNA"/>
</dbReference>
<dbReference type="OrthoDB" id="5787800at2759"/>
<proteinExistence type="predicted"/>
<feature type="chain" id="PRO_5004825936" evidence="1">
    <location>
        <begin position="28"/>
        <end position="105"/>
    </location>
</feature>
<gene>
    <name evidence="2" type="ORF">NECAME_10406</name>
</gene>
<evidence type="ECO:0000313" key="3">
    <source>
        <dbReference type="Proteomes" id="UP000053676"/>
    </source>
</evidence>
<reference evidence="3" key="1">
    <citation type="journal article" date="2014" name="Nat. Genet.">
        <title>Genome of the human hookworm Necator americanus.</title>
        <authorList>
            <person name="Tang Y.T."/>
            <person name="Gao X."/>
            <person name="Rosa B.A."/>
            <person name="Abubucker S."/>
            <person name="Hallsworth-Pepin K."/>
            <person name="Martin J."/>
            <person name="Tyagi R."/>
            <person name="Heizer E."/>
            <person name="Zhang X."/>
            <person name="Bhonagiri-Palsikar V."/>
            <person name="Minx P."/>
            <person name="Warren W.C."/>
            <person name="Wang Q."/>
            <person name="Zhan B."/>
            <person name="Hotez P.J."/>
            <person name="Sternberg P.W."/>
            <person name="Dougall A."/>
            <person name="Gaze S.T."/>
            <person name="Mulvenna J."/>
            <person name="Sotillo J."/>
            <person name="Ranganathan S."/>
            <person name="Rabelo E.M."/>
            <person name="Wilson R.K."/>
            <person name="Felgner P.L."/>
            <person name="Bethony J."/>
            <person name="Hawdon J.M."/>
            <person name="Gasser R.B."/>
            <person name="Loukas A."/>
            <person name="Mitreva M."/>
        </authorList>
    </citation>
    <scope>NUCLEOTIDE SEQUENCE [LARGE SCALE GENOMIC DNA]</scope>
</reference>
<accession>W2TBH4</accession>
<dbReference type="KEGG" id="nai:NECAME_10406"/>
<organism evidence="2 3">
    <name type="scientific">Necator americanus</name>
    <name type="common">Human hookworm</name>
    <dbReference type="NCBI Taxonomy" id="51031"/>
    <lineage>
        <taxon>Eukaryota</taxon>
        <taxon>Metazoa</taxon>
        <taxon>Ecdysozoa</taxon>
        <taxon>Nematoda</taxon>
        <taxon>Chromadorea</taxon>
        <taxon>Rhabditida</taxon>
        <taxon>Rhabditina</taxon>
        <taxon>Rhabditomorpha</taxon>
        <taxon>Strongyloidea</taxon>
        <taxon>Ancylostomatidae</taxon>
        <taxon>Bunostominae</taxon>
        <taxon>Necator</taxon>
    </lineage>
</organism>
<feature type="signal peptide" evidence="1">
    <location>
        <begin position="1"/>
        <end position="27"/>
    </location>
</feature>
<dbReference type="AlphaFoldDB" id="W2TBH4"/>
<dbReference type="GeneID" id="25350435"/>
<keyword evidence="3" id="KW-1185">Reference proteome</keyword>
<sequence>MAYCSTPGTMFVQLAVIWCVLIAQAFSQPSSSDVLLQRLHYINTPVVRYIAENEGLRKSLRGLNDAMRQKRFEGVQDYTSLEDPYMKRTSLKRLAILSARGFGRK</sequence>
<dbReference type="CTD" id="25350435"/>
<name>W2TBH4_NECAM</name>
<evidence type="ECO:0000256" key="1">
    <source>
        <dbReference type="SAM" id="SignalP"/>
    </source>
</evidence>
<dbReference type="Proteomes" id="UP000053676">
    <property type="component" value="Unassembled WGS sequence"/>
</dbReference>
<dbReference type="OMA" id="MIVHVAS"/>
<evidence type="ECO:0000313" key="2">
    <source>
        <dbReference type="EMBL" id="ETN78342.1"/>
    </source>
</evidence>
<keyword evidence="1" id="KW-0732">Signal</keyword>